<dbReference type="AlphaFoldDB" id="A0A0K1Q410"/>
<accession>A0A0K1Q410</accession>
<feature type="region of interest" description="Disordered" evidence="1">
    <location>
        <begin position="193"/>
        <end position="223"/>
    </location>
</feature>
<proteinExistence type="predicted"/>
<feature type="signal peptide" evidence="2">
    <location>
        <begin position="1"/>
        <end position="24"/>
    </location>
</feature>
<feature type="chain" id="PRO_5005466773" description="Lipoprotein" evidence="2">
    <location>
        <begin position="25"/>
        <end position="571"/>
    </location>
</feature>
<dbReference type="RefSeq" id="WP_146651772.1">
    <property type="nucleotide sequence ID" value="NZ_CP012333.1"/>
</dbReference>
<protein>
    <recommendedName>
        <fullName evidence="5">Lipoprotein</fullName>
    </recommendedName>
</protein>
<keyword evidence="2" id="KW-0732">Signal</keyword>
<evidence type="ECO:0000256" key="1">
    <source>
        <dbReference type="SAM" id="MobiDB-lite"/>
    </source>
</evidence>
<evidence type="ECO:0000313" key="4">
    <source>
        <dbReference type="Proteomes" id="UP000064967"/>
    </source>
</evidence>
<evidence type="ECO:0008006" key="5">
    <source>
        <dbReference type="Google" id="ProtNLM"/>
    </source>
</evidence>
<feature type="region of interest" description="Disordered" evidence="1">
    <location>
        <begin position="23"/>
        <end position="42"/>
    </location>
</feature>
<keyword evidence="4" id="KW-1185">Reference proteome</keyword>
<name>A0A0K1Q410_9BACT</name>
<reference evidence="3 4" key="1">
    <citation type="submission" date="2015-08" db="EMBL/GenBank/DDBJ databases">
        <authorList>
            <person name="Babu N.S."/>
            <person name="Beckwith C.J."/>
            <person name="Beseler K.G."/>
            <person name="Brison A."/>
            <person name="Carone J.V."/>
            <person name="Caskin T.P."/>
            <person name="Diamond M."/>
            <person name="Durham M.E."/>
            <person name="Foxe J.M."/>
            <person name="Go M."/>
            <person name="Henderson B.A."/>
            <person name="Jones I.B."/>
            <person name="McGettigan J.A."/>
            <person name="Micheletti S.J."/>
            <person name="Nasrallah M.E."/>
            <person name="Ortiz D."/>
            <person name="Piller C.R."/>
            <person name="Privatt S.R."/>
            <person name="Schneider S.L."/>
            <person name="Sharp S."/>
            <person name="Smith T.C."/>
            <person name="Stanton J.D."/>
            <person name="Ullery H.E."/>
            <person name="Wilson R.J."/>
            <person name="Serrano M.G."/>
            <person name="Buck G."/>
            <person name="Lee V."/>
            <person name="Wang Y."/>
            <person name="Carvalho R."/>
            <person name="Voegtly L."/>
            <person name="Shi R."/>
            <person name="Duckworth R."/>
            <person name="Johnson A."/>
            <person name="Loviza R."/>
            <person name="Walstead R."/>
            <person name="Shah Z."/>
            <person name="Kiflezghi M."/>
            <person name="Wade K."/>
            <person name="Ball S.L."/>
            <person name="Bradley K.W."/>
            <person name="Asai D.J."/>
            <person name="Bowman C.A."/>
            <person name="Russell D.A."/>
            <person name="Pope W.H."/>
            <person name="Jacobs-Sera D."/>
            <person name="Hendrix R.W."/>
            <person name="Hatfull G.F."/>
        </authorList>
    </citation>
    <scope>NUCLEOTIDE SEQUENCE [LARGE SCALE GENOMIC DNA]</scope>
    <source>
        <strain evidence="3 4">DSM 27648</strain>
    </source>
</reference>
<evidence type="ECO:0000313" key="3">
    <source>
        <dbReference type="EMBL" id="AKV00488.1"/>
    </source>
</evidence>
<sequence length="571" mass="62507">MFNRLLLGSALLGTVLAITGCSSASTEEDETTNGTGEAGQSTDAVSEVIPGPVAKNSDGEVWAVENAWADKSTANAKKAGIAWPANSGLSWEEKYRKWIEGFAKVPGQRYGDTIRIETPWGKTMDGPVLECADVAIWLRMTFSSWYHLPFYLTGVVNGRTIYFGHFGVVDRDGNAVPGYPKFKTQYRDFESSFRSGSSWPSDPTLRTRHVGNDDGESGVAVGDKKLGDNDGAGSYLDELFLNKRAGYLFILLDGMFGSTNLADGANMFHITPESTNVGDVLVERFQAEGIGHTLPLMSSVTLPDGRMKVTVASGSMPRRQPNWEDTASSAGYFKNDNTGGVGNSYDGVPYAKLGGGIRRWRTPALQNGRWANIVPGEDRSVYISDDNLSAISARPARFTQLLAEDTPEAARDAALATIESARTSLRERPASCSARTKREEGFLALYDAVDKLGMSKSDADAQYRKLEDRVFGELEYNKSKTCCWNSTTSAMAQIVLDYAQDEQTKNESTGVCKEPTVFRSSNGGNYDLWKTYAANNGKRDQWKDWSEDEPCEQRGVQEDTVTARGIVLMCK</sequence>
<dbReference type="KEGG" id="llu:AKJ09_07151"/>
<dbReference type="PROSITE" id="PS51257">
    <property type="entry name" value="PROKAR_LIPOPROTEIN"/>
    <property type="match status" value="1"/>
</dbReference>
<evidence type="ECO:0000256" key="2">
    <source>
        <dbReference type="SAM" id="SignalP"/>
    </source>
</evidence>
<dbReference type="OrthoDB" id="5507353at2"/>
<dbReference type="EMBL" id="CP012333">
    <property type="protein sequence ID" value="AKV00488.1"/>
    <property type="molecule type" value="Genomic_DNA"/>
</dbReference>
<dbReference type="Proteomes" id="UP000064967">
    <property type="component" value="Chromosome"/>
</dbReference>
<organism evidence="3 4">
    <name type="scientific">Labilithrix luteola</name>
    <dbReference type="NCBI Taxonomy" id="1391654"/>
    <lineage>
        <taxon>Bacteria</taxon>
        <taxon>Pseudomonadati</taxon>
        <taxon>Myxococcota</taxon>
        <taxon>Polyangia</taxon>
        <taxon>Polyangiales</taxon>
        <taxon>Labilitrichaceae</taxon>
        <taxon>Labilithrix</taxon>
    </lineage>
</organism>
<gene>
    <name evidence="3" type="ORF">AKJ09_07151</name>
</gene>
<dbReference type="STRING" id="1391654.AKJ09_07151"/>